<feature type="non-terminal residue" evidence="3">
    <location>
        <position position="144"/>
    </location>
</feature>
<proteinExistence type="predicted"/>
<protein>
    <recommendedName>
        <fullName evidence="2">Cyclin-like domain-containing protein</fullName>
    </recommendedName>
</protein>
<dbReference type="EMBL" id="CAJNNW010031212">
    <property type="protein sequence ID" value="CAE8706451.1"/>
    <property type="molecule type" value="Genomic_DNA"/>
</dbReference>
<reference evidence="3" key="1">
    <citation type="submission" date="2021-02" db="EMBL/GenBank/DDBJ databases">
        <authorList>
            <person name="Dougan E. K."/>
            <person name="Rhodes N."/>
            <person name="Thang M."/>
            <person name="Chan C."/>
        </authorList>
    </citation>
    <scope>NUCLEOTIDE SEQUENCE</scope>
</reference>
<dbReference type="SUPFAM" id="SSF47954">
    <property type="entry name" value="Cyclin-like"/>
    <property type="match status" value="1"/>
</dbReference>
<evidence type="ECO:0000313" key="4">
    <source>
        <dbReference type="Proteomes" id="UP000626109"/>
    </source>
</evidence>
<dbReference type="InterPro" id="IPR043198">
    <property type="entry name" value="Cyclin/Ssn8"/>
</dbReference>
<dbReference type="GO" id="GO:0016538">
    <property type="term" value="F:cyclin-dependent protein serine/threonine kinase regulator activity"/>
    <property type="evidence" value="ECO:0007669"/>
    <property type="project" value="InterPro"/>
</dbReference>
<accession>A0A813KGG0</accession>
<comment type="caution">
    <text evidence="3">The sequence shown here is derived from an EMBL/GenBank/DDBJ whole genome shotgun (WGS) entry which is preliminary data.</text>
</comment>
<dbReference type="InterPro" id="IPR013763">
    <property type="entry name" value="Cyclin-like_dom"/>
</dbReference>
<feature type="non-terminal residue" evidence="3">
    <location>
        <position position="1"/>
    </location>
</feature>
<dbReference type="CDD" id="cd20533">
    <property type="entry name" value="CYCLIN_CCNL_rpt2"/>
    <property type="match status" value="1"/>
</dbReference>
<evidence type="ECO:0000313" key="3">
    <source>
        <dbReference type="EMBL" id="CAE8706451.1"/>
    </source>
</evidence>
<dbReference type="Gene3D" id="1.10.472.10">
    <property type="entry name" value="Cyclin-like"/>
    <property type="match status" value="1"/>
</dbReference>
<dbReference type="SMART" id="SM00385">
    <property type="entry name" value="CYCLIN"/>
    <property type="match status" value="1"/>
</dbReference>
<dbReference type="PANTHER" id="PTHR10026">
    <property type="entry name" value="CYCLIN"/>
    <property type="match status" value="1"/>
</dbReference>
<dbReference type="GO" id="GO:0006357">
    <property type="term" value="P:regulation of transcription by RNA polymerase II"/>
    <property type="evidence" value="ECO:0007669"/>
    <property type="project" value="InterPro"/>
</dbReference>
<dbReference type="AlphaFoldDB" id="A0A813KGG0"/>
<gene>
    <name evidence="3" type="ORF">PGLA2088_LOCUS34182</name>
</gene>
<organism evidence="3 4">
    <name type="scientific">Polarella glacialis</name>
    <name type="common">Dinoflagellate</name>
    <dbReference type="NCBI Taxonomy" id="89957"/>
    <lineage>
        <taxon>Eukaryota</taxon>
        <taxon>Sar</taxon>
        <taxon>Alveolata</taxon>
        <taxon>Dinophyceae</taxon>
        <taxon>Suessiales</taxon>
        <taxon>Suessiaceae</taxon>
        <taxon>Polarella</taxon>
    </lineage>
</organism>
<sequence>NLIRELGFDVAILLEPPHRYVLEYVDALKRPPKLAQKAWSYVNDSLRTTLSCSHQPDEIAAASIFLAARTLKLKLPSKPSWWEAVGAKTKDVERLARTMMSLYSKGPAKHIAILPRRKAVPEPMTPSMTPFPETPAPCKSPSDE</sequence>
<name>A0A813KGG0_POLGL</name>
<evidence type="ECO:0000256" key="1">
    <source>
        <dbReference type="SAM" id="MobiDB-lite"/>
    </source>
</evidence>
<dbReference type="Proteomes" id="UP000626109">
    <property type="component" value="Unassembled WGS sequence"/>
</dbReference>
<evidence type="ECO:0000259" key="2">
    <source>
        <dbReference type="SMART" id="SM00385"/>
    </source>
</evidence>
<feature type="region of interest" description="Disordered" evidence="1">
    <location>
        <begin position="121"/>
        <end position="144"/>
    </location>
</feature>
<feature type="domain" description="Cyclin-like" evidence="2">
    <location>
        <begin position="19"/>
        <end position="101"/>
    </location>
</feature>
<dbReference type="InterPro" id="IPR036915">
    <property type="entry name" value="Cyclin-like_sf"/>
</dbReference>